<sequence>MKTVTEKKKSKSKLKGFVLKEIPDDEEQKRRSETMHKNKVLNEAKVREETSIPKSITVIPPEGSIANSNLEEDRSLNITENLSNTYSNVNMGENPLTSILDSLTVQPPPSSPQTTLLIPHTSVPLNSHTLENILKQPVSALLSSHSTNQDMMIIKEDEHIEFAELEFDPGDEDVEDHAIM</sequence>
<reference evidence="1" key="1">
    <citation type="submission" date="2023-04" db="EMBL/GenBank/DDBJ databases">
        <authorList>
            <person name="Vijverberg K."/>
            <person name="Xiong W."/>
            <person name="Schranz E."/>
        </authorList>
    </citation>
    <scope>NUCLEOTIDE SEQUENCE</scope>
</reference>
<protein>
    <submittedName>
        <fullName evidence="1">Uncharacterized protein</fullName>
    </submittedName>
</protein>
<organism evidence="1 2">
    <name type="scientific">Lactuca saligna</name>
    <name type="common">Willowleaf lettuce</name>
    <dbReference type="NCBI Taxonomy" id="75948"/>
    <lineage>
        <taxon>Eukaryota</taxon>
        <taxon>Viridiplantae</taxon>
        <taxon>Streptophyta</taxon>
        <taxon>Embryophyta</taxon>
        <taxon>Tracheophyta</taxon>
        <taxon>Spermatophyta</taxon>
        <taxon>Magnoliopsida</taxon>
        <taxon>eudicotyledons</taxon>
        <taxon>Gunneridae</taxon>
        <taxon>Pentapetalae</taxon>
        <taxon>asterids</taxon>
        <taxon>campanulids</taxon>
        <taxon>Asterales</taxon>
        <taxon>Asteraceae</taxon>
        <taxon>Cichorioideae</taxon>
        <taxon>Cichorieae</taxon>
        <taxon>Lactucinae</taxon>
        <taxon>Lactuca</taxon>
    </lineage>
</organism>
<keyword evidence="2" id="KW-1185">Reference proteome</keyword>
<gene>
    <name evidence="1" type="ORF">LSALG_LOCUS21406</name>
</gene>
<evidence type="ECO:0000313" key="2">
    <source>
        <dbReference type="Proteomes" id="UP001177003"/>
    </source>
</evidence>
<dbReference type="EMBL" id="OX465080">
    <property type="protein sequence ID" value="CAI9281724.1"/>
    <property type="molecule type" value="Genomic_DNA"/>
</dbReference>
<evidence type="ECO:0000313" key="1">
    <source>
        <dbReference type="EMBL" id="CAI9281724.1"/>
    </source>
</evidence>
<name>A0AA36E359_LACSI</name>
<dbReference type="AlphaFoldDB" id="A0AA36E359"/>
<accession>A0AA36E359</accession>
<dbReference type="Proteomes" id="UP001177003">
    <property type="component" value="Chromosome 4"/>
</dbReference>
<proteinExistence type="predicted"/>